<evidence type="ECO:0000256" key="2">
    <source>
        <dbReference type="PROSITE-ProRule" id="PRU00335"/>
    </source>
</evidence>
<feature type="DNA-binding region" description="H-T-H motif" evidence="2">
    <location>
        <begin position="29"/>
        <end position="48"/>
    </location>
</feature>
<keyword evidence="5" id="KW-1185">Reference proteome</keyword>
<dbReference type="PROSITE" id="PS50977">
    <property type="entry name" value="HTH_TETR_2"/>
    <property type="match status" value="1"/>
</dbReference>
<dbReference type="PANTHER" id="PTHR47752">
    <property type="entry name" value="HTH-TYPE TRANSCRIPTIONAL REPRESSOR FABR"/>
    <property type="match status" value="1"/>
</dbReference>
<dbReference type="Gene3D" id="1.10.10.60">
    <property type="entry name" value="Homeodomain-like"/>
    <property type="match status" value="1"/>
</dbReference>
<dbReference type="EMBL" id="CP017754">
    <property type="protein sequence ID" value="AOZ04479.1"/>
    <property type="molecule type" value="Genomic_DNA"/>
</dbReference>
<dbReference type="PANTHER" id="PTHR47752:SF1">
    <property type="entry name" value="HTH-TYPE TRANSCRIPTIONAL REPRESSOR FABR"/>
    <property type="match status" value="1"/>
</dbReference>
<reference evidence="4 5" key="1">
    <citation type="submission" date="2016-10" db="EMBL/GenBank/DDBJ databases">
        <title>Complete genome sequences of three Cupriavidus strains isolated from various Malaysian environments.</title>
        <authorList>
            <person name="Abdullah A.A.-A."/>
            <person name="Shafie N.A.H."/>
            <person name="Lau N.S."/>
        </authorList>
    </citation>
    <scope>NUCLEOTIDE SEQUENCE [LARGE SCALE GENOMIC DNA]</scope>
    <source>
        <strain evidence="4 5">USMAA1020</strain>
    </source>
</reference>
<feature type="domain" description="HTH tetR-type" evidence="3">
    <location>
        <begin position="5"/>
        <end position="66"/>
    </location>
</feature>
<dbReference type="Gene3D" id="1.10.357.10">
    <property type="entry name" value="Tetracycline Repressor, domain 2"/>
    <property type="match status" value="1"/>
</dbReference>
<gene>
    <name evidence="4" type="ORF">BKK80_00465</name>
</gene>
<proteinExistence type="predicted"/>
<evidence type="ECO:0000259" key="3">
    <source>
        <dbReference type="PROSITE" id="PS50977"/>
    </source>
</evidence>
<dbReference type="InterPro" id="IPR009057">
    <property type="entry name" value="Homeodomain-like_sf"/>
</dbReference>
<organism evidence="4 5">
    <name type="scientific">Cupriavidus malaysiensis</name>
    <dbReference type="NCBI Taxonomy" id="367825"/>
    <lineage>
        <taxon>Bacteria</taxon>
        <taxon>Pseudomonadati</taxon>
        <taxon>Pseudomonadota</taxon>
        <taxon>Betaproteobacteria</taxon>
        <taxon>Burkholderiales</taxon>
        <taxon>Burkholderiaceae</taxon>
        <taxon>Cupriavidus</taxon>
    </lineage>
</organism>
<protein>
    <submittedName>
        <fullName evidence="4">TetR family transcriptional regulator</fullName>
    </submittedName>
</protein>
<evidence type="ECO:0000313" key="5">
    <source>
        <dbReference type="Proteomes" id="UP000177515"/>
    </source>
</evidence>
<evidence type="ECO:0000256" key="1">
    <source>
        <dbReference type="ARBA" id="ARBA00023125"/>
    </source>
</evidence>
<accession>A0A1D9HXB1</accession>
<dbReference type="RefSeq" id="WP_071010340.1">
    <property type="nucleotide sequence ID" value="NZ_CP017754.1"/>
</dbReference>
<keyword evidence="1 2" id="KW-0238">DNA-binding</keyword>
<dbReference type="SUPFAM" id="SSF46689">
    <property type="entry name" value="Homeodomain-like"/>
    <property type="match status" value="1"/>
</dbReference>
<sequence>MEDIADGKRRLIDAALRLAAAKRSFAALGLRELAREAGLNPNTFYRHFRDMEDLALTAIAEVSDALRPMLREVRWAAARDSSQAVAERTCGAFFAYAHGHADAFLLALCGSTGPQPGLRAAIRQLLADIAAEIAEDIERLQLIPSLPRATVDAACAEIVFHLFHLSAEYLEADEAGRRAHVGRAVRFVAWLLHGAAATQAGEACRAAEAAGAARLSAR</sequence>
<name>A0A1D9HXB1_9BURK</name>
<evidence type="ECO:0000313" key="4">
    <source>
        <dbReference type="EMBL" id="AOZ04479.1"/>
    </source>
</evidence>
<dbReference type="InterPro" id="IPR001647">
    <property type="entry name" value="HTH_TetR"/>
</dbReference>
<dbReference type="Proteomes" id="UP000177515">
    <property type="component" value="Chromosome 1"/>
</dbReference>
<dbReference type="InterPro" id="IPR050692">
    <property type="entry name" value="HTH_transcr_repressor_FabR"/>
</dbReference>
<dbReference type="Pfam" id="PF00440">
    <property type="entry name" value="TetR_N"/>
    <property type="match status" value="1"/>
</dbReference>